<evidence type="ECO:0000313" key="2">
    <source>
        <dbReference type="EMBL" id="OHA54456.1"/>
    </source>
</evidence>
<feature type="transmembrane region" description="Helical" evidence="1">
    <location>
        <begin position="43"/>
        <end position="63"/>
    </location>
</feature>
<feature type="transmembrane region" description="Helical" evidence="1">
    <location>
        <begin position="195"/>
        <end position="213"/>
    </location>
</feature>
<evidence type="ECO:0000256" key="1">
    <source>
        <dbReference type="SAM" id="Phobius"/>
    </source>
</evidence>
<keyword evidence="1" id="KW-0812">Transmembrane</keyword>
<proteinExistence type="predicted"/>
<reference evidence="2 3" key="1">
    <citation type="journal article" date="2016" name="Nat. Commun.">
        <title>Thousands of microbial genomes shed light on interconnected biogeochemical processes in an aquifer system.</title>
        <authorList>
            <person name="Anantharaman K."/>
            <person name="Brown C.T."/>
            <person name="Hug L.A."/>
            <person name="Sharon I."/>
            <person name="Castelle C.J."/>
            <person name="Probst A.J."/>
            <person name="Thomas B.C."/>
            <person name="Singh A."/>
            <person name="Wilkins M.J."/>
            <person name="Karaoz U."/>
            <person name="Brodie E.L."/>
            <person name="Williams K.H."/>
            <person name="Hubbard S.S."/>
            <person name="Banfield J.F."/>
        </authorList>
    </citation>
    <scope>NUCLEOTIDE SEQUENCE [LARGE SCALE GENOMIC DNA]</scope>
</reference>
<name>A0A1G2Q1K2_9BACT</name>
<accession>A0A1G2Q1K2</accession>
<feature type="transmembrane region" description="Helical" evidence="1">
    <location>
        <begin position="6"/>
        <end position="22"/>
    </location>
</feature>
<dbReference type="AlphaFoldDB" id="A0A1G2Q1K2"/>
<gene>
    <name evidence="2" type="ORF">A2Z62_01305</name>
</gene>
<sequence length="216" mass="23972">MNKNWFLPYGVWLFSLTGFSAIPPTRDIFFNSSIKSFKRVVSISLFLAVAVYAIFIFSILGVSGQFTTVDALSGIKTVMGAKVMAIGSIIGFLAVFTSFIALAVDMKSMFRYDYKIHKFPAWLLVVVPPVIIYLKDIGGFINILAVTGSVGMGILGIFIILMRHKIVKILKIGDKEDLVAEIESKEIKIRKKLEIVILVGIISAVLYDIWNIVSKL</sequence>
<feature type="transmembrane region" description="Helical" evidence="1">
    <location>
        <begin position="116"/>
        <end position="134"/>
    </location>
</feature>
<evidence type="ECO:0000313" key="3">
    <source>
        <dbReference type="Proteomes" id="UP000177649"/>
    </source>
</evidence>
<dbReference type="EMBL" id="MHTA01000010">
    <property type="protein sequence ID" value="OHA54456.1"/>
    <property type="molecule type" value="Genomic_DNA"/>
</dbReference>
<feature type="transmembrane region" description="Helical" evidence="1">
    <location>
        <begin position="83"/>
        <end position="104"/>
    </location>
</feature>
<comment type="caution">
    <text evidence="2">The sequence shown here is derived from an EMBL/GenBank/DDBJ whole genome shotgun (WGS) entry which is preliminary data.</text>
</comment>
<protein>
    <submittedName>
        <fullName evidence="2">Uncharacterized protein</fullName>
    </submittedName>
</protein>
<feature type="transmembrane region" description="Helical" evidence="1">
    <location>
        <begin position="140"/>
        <end position="161"/>
    </location>
</feature>
<keyword evidence="1" id="KW-0472">Membrane</keyword>
<dbReference type="STRING" id="1802370.A2Z62_01305"/>
<organism evidence="2 3">
    <name type="scientific">Candidatus Terrybacteria bacterium RIFCSPLOWO2_02_42_20</name>
    <dbReference type="NCBI Taxonomy" id="1802370"/>
    <lineage>
        <taxon>Bacteria</taxon>
        <taxon>Candidatus Terryibacteriota</taxon>
    </lineage>
</organism>
<dbReference type="Proteomes" id="UP000177649">
    <property type="component" value="Unassembled WGS sequence"/>
</dbReference>
<keyword evidence="1" id="KW-1133">Transmembrane helix</keyword>